<feature type="region of interest" description="Disordered" evidence="1">
    <location>
        <begin position="20"/>
        <end position="66"/>
    </location>
</feature>
<name>A0AAV6VBI9_9ARAC</name>
<gene>
    <name evidence="2" type="ORF">JTE90_022974</name>
</gene>
<dbReference type="Proteomes" id="UP000827092">
    <property type="component" value="Unassembled WGS sequence"/>
</dbReference>
<protein>
    <submittedName>
        <fullName evidence="2">Uncharacterized protein</fullName>
    </submittedName>
</protein>
<keyword evidence="3" id="KW-1185">Reference proteome</keyword>
<reference evidence="2 3" key="1">
    <citation type="journal article" date="2022" name="Nat. Ecol. Evol.">
        <title>A masculinizing supergene underlies an exaggerated male reproductive morph in a spider.</title>
        <authorList>
            <person name="Hendrickx F."/>
            <person name="De Corte Z."/>
            <person name="Sonet G."/>
            <person name="Van Belleghem S.M."/>
            <person name="Kostlbacher S."/>
            <person name="Vangestel C."/>
        </authorList>
    </citation>
    <scope>NUCLEOTIDE SEQUENCE [LARGE SCALE GENOMIC DNA]</scope>
    <source>
        <strain evidence="2">W744_W776</strain>
    </source>
</reference>
<sequence length="91" mass="10362">MLLSRNFYVLRKRKISPSQVPEITVPRKKPIDPVSMDEDPQAGATCPSLRPWGQLPTRTPPIRPWNPHMCGLQNPPHPTSLRDKLGLLYAR</sequence>
<dbReference type="AlphaFoldDB" id="A0AAV6VBI9"/>
<evidence type="ECO:0000313" key="2">
    <source>
        <dbReference type="EMBL" id="KAG8193344.1"/>
    </source>
</evidence>
<proteinExistence type="predicted"/>
<evidence type="ECO:0000256" key="1">
    <source>
        <dbReference type="SAM" id="MobiDB-lite"/>
    </source>
</evidence>
<dbReference type="EMBL" id="JAFNEN010000124">
    <property type="protein sequence ID" value="KAG8193344.1"/>
    <property type="molecule type" value="Genomic_DNA"/>
</dbReference>
<comment type="caution">
    <text evidence="2">The sequence shown here is derived from an EMBL/GenBank/DDBJ whole genome shotgun (WGS) entry which is preliminary data.</text>
</comment>
<evidence type="ECO:0000313" key="3">
    <source>
        <dbReference type="Proteomes" id="UP000827092"/>
    </source>
</evidence>
<accession>A0AAV6VBI9</accession>
<organism evidence="2 3">
    <name type="scientific">Oedothorax gibbosus</name>
    <dbReference type="NCBI Taxonomy" id="931172"/>
    <lineage>
        <taxon>Eukaryota</taxon>
        <taxon>Metazoa</taxon>
        <taxon>Ecdysozoa</taxon>
        <taxon>Arthropoda</taxon>
        <taxon>Chelicerata</taxon>
        <taxon>Arachnida</taxon>
        <taxon>Araneae</taxon>
        <taxon>Araneomorphae</taxon>
        <taxon>Entelegynae</taxon>
        <taxon>Araneoidea</taxon>
        <taxon>Linyphiidae</taxon>
        <taxon>Erigoninae</taxon>
        <taxon>Oedothorax</taxon>
    </lineage>
</organism>